<name>A0ABP1AYB7_9BRYO</name>
<evidence type="ECO:0000256" key="4">
    <source>
        <dbReference type="ARBA" id="ARBA00023242"/>
    </source>
</evidence>
<dbReference type="InterPro" id="IPR045084">
    <property type="entry name" value="AIB/MYC-like"/>
</dbReference>
<dbReference type="CDD" id="cd11393">
    <property type="entry name" value="bHLH_AtbHLH_like"/>
    <property type="match status" value="1"/>
</dbReference>
<protein>
    <recommendedName>
        <fullName evidence="5">BHLH domain-containing protein</fullName>
    </recommendedName>
</protein>
<gene>
    <name evidence="6" type="ORF">CSSPJE1EN2_LOCUS10402</name>
</gene>
<evidence type="ECO:0000256" key="2">
    <source>
        <dbReference type="ARBA" id="ARBA00023015"/>
    </source>
</evidence>
<keyword evidence="3" id="KW-0804">Transcription</keyword>
<dbReference type="InterPro" id="IPR045865">
    <property type="entry name" value="ACT-like_dom_sf"/>
</dbReference>
<dbReference type="InterPro" id="IPR054502">
    <property type="entry name" value="bHLH-TF_ACT-like_plant"/>
</dbReference>
<evidence type="ECO:0000256" key="3">
    <source>
        <dbReference type="ARBA" id="ARBA00023163"/>
    </source>
</evidence>
<evidence type="ECO:0000313" key="7">
    <source>
        <dbReference type="Proteomes" id="UP001497522"/>
    </source>
</evidence>
<dbReference type="EMBL" id="OZ023718">
    <property type="protein sequence ID" value="CAK9867407.1"/>
    <property type="molecule type" value="Genomic_DNA"/>
</dbReference>
<evidence type="ECO:0000259" key="5">
    <source>
        <dbReference type="PROSITE" id="PS50888"/>
    </source>
</evidence>
<dbReference type="SMART" id="SM00353">
    <property type="entry name" value="HLH"/>
    <property type="match status" value="1"/>
</dbReference>
<reference evidence="6" key="1">
    <citation type="submission" date="2024-03" db="EMBL/GenBank/DDBJ databases">
        <authorList>
            <consortium name="ELIXIR-Norway"/>
            <consortium name="Elixir Norway"/>
        </authorList>
    </citation>
    <scope>NUCLEOTIDE SEQUENCE</scope>
</reference>
<evidence type="ECO:0000313" key="6">
    <source>
        <dbReference type="EMBL" id="CAK9867407.1"/>
    </source>
</evidence>
<dbReference type="Pfam" id="PF22754">
    <property type="entry name" value="bHLH-TF_ACT-like_plant"/>
    <property type="match status" value="1"/>
</dbReference>
<feature type="domain" description="BHLH" evidence="5">
    <location>
        <begin position="296"/>
        <end position="345"/>
    </location>
</feature>
<dbReference type="SUPFAM" id="SSF55021">
    <property type="entry name" value="ACT-like"/>
    <property type="match status" value="1"/>
</dbReference>
<comment type="subcellular location">
    <subcellularLocation>
        <location evidence="1">Nucleus</location>
    </subcellularLocation>
</comment>
<dbReference type="Gene3D" id="4.10.280.10">
    <property type="entry name" value="Helix-loop-helix DNA-binding domain"/>
    <property type="match status" value="1"/>
</dbReference>
<dbReference type="InterPro" id="IPR011598">
    <property type="entry name" value="bHLH_dom"/>
</dbReference>
<dbReference type="InterPro" id="IPR036638">
    <property type="entry name" value="HLH_DNA-bd_sf"/>
</dbReference>
<keyword evidence="4" id="KW-0539">Nucleus</keyword>
<sequence length="470" mass="50162">MDRVRLSPSEAALQAQCQQPSSSSATAFLTAGDSDLYYELLQGRFGTSSSGAIANTVTTSGVNSQQQQQLSPYPPTLVLPSSLVQGPTSMLKMEPEMMITSSSSADPAFLSNNSYNCNWIVPPNPGYYADLSSPLGASSGHSLYSSHNHFSQGTSSSLLDSHHFGYNSKVGIPAAAAAASAATACQSPGQIQALRDFMAGHGTTTISSSHELPIINPSPHCSRASSMGTFYQQHDDEIGADTMVVVAATAAAAAEGDYAAQQLLSERQSSKQELMAYRSLCSEIYATERSPHRSQFQRENHILAERQRREEMNEKFSALRAMIPKATKKDKASIVGDTINYVLELEKRLKHLQGCKDIEGGGGGGDPSSGFFKSTKRKVAPLTAEEKKGAEVDVQKLGNQAVIKLVCSRTPGQVLRVLHALDECKVDLLQSNVTTVGDISVHFVTVQLEAGVSVTTEELISALLLAACPN</sequence>
<keyword evidence="2" id="KW-0805">Transcription regulation</keyword>
<dbReference type="PANTHER" id="PTHR11514">
    <property type="entry name" value="MYC"/>
    <property type="match status" value="1"/>
</dbReference>
<dbReference type="InterPro" id="IPR045239">
    <property type="entry name" value="bHLH95_bHLH"/>
</dbReference>
<dbReference type="Proteomes" id="UP001497522">
    <property type="component" value="Chromosome 17"/>
</dbReference>
<evidence type="ECO:0000256" key="1">
    <source>
        <dbReference type="ARBA" id="ARBA00004123"/>
    </source>
</evidence>
<organism evidence="6 7">
    <name type="scientific">Sphagnum jensenii</name>
    <dbReference type="NCBI Taxonomy" id="128206"/>
    <lineage>
        <taxon>Eukaryota</taxon>
        <taxon>Viridiplantae</taxon>
        <taxon>Streptophyta</taxon>
        <taxon>Embryophyta</taxon>
        <taxon>Bryophyta</taxon>
        <taxon>Sphagnophytina</taxon>
        <taxon>Sphagnopsida</taxon>
        <taxon>Sphagnales</taxon>
        <taxon>Sphagnaceae</taxon>
        <taxon>Sphagnum</taxon>
    </lineage>
</organism>
<dbReference type="PROSITE" id="PS50888">
    <property type="entry name" value="BHLH"/>
    <property type="match status" value="1"/>
</dbReference>
<accession>A0ABP1AYB7</accession>
<dbReference type="SUPFAM" id="SSF47459">
    <property type="entry name" value="HLH, helix-loop-helix DNA-binding domain"/>
    <property type="match status" value="1"/>
</dbReference>
<keyword evidence="7" id="KW-1185">Reference proteome</keyword>
<dbReference type="Pfam" id="PF00010">
    <property type="entry name" value="HLH"/>
    <property type="match status" value="1"/>
</dbReference>
<proteinExistence type="predicted"/>
<dbReference type="PANTHER" id="PTHR11514:SF43">
    <property type="entry name" value="TRANSCRIPTION FACTOR MYC2"/>
    <property type="match status" value="1"/>
</dbReference>